<keyword evidence="1" id="KW-0812">Transmembrane</keyword>
<keyword evidence="1" id="KW-0472">Membrane</keyword>
<keyword evidence="1" id="KW-1133">Transmembrane helix</keyword>
<evidence type="ECO:0000259" key="2">
    <source>
        <dbReference type="Pfam" id="PF01145"/>
    </source>
</evidence>
<sequence length="364" mass="40537">MIPGIVFGLMGLGLVFFLFKSIIWGFLFLGLGLIGLAATLRQIPADPPNIGAVTFWGRRTGAIKKEGWCFLAPFFPFFYNVILVNVEKKNQDLSAQKLRTPDLAVLQVPVSLTWTPDSSHIIEYLNSGGEKGVRNILEDIVKERLRGWAMSAQEGPQAFEEAIASKEEATEILIKAVAGAELQRIPSVVPTHILFKYFSIPPEAPTGSQAAKWGGKWELVEQIISREDRQQIENAIKIRRRQIKEISRGNGLQSIPQLGIVLNRLNIEAIDIDPSSDLSKAAEQDVKERREQVAEKRELVNVCDLIEKLTKMGYTLQEARDIVQIERNKKTTRNIQDIQGIDLAGFGKGIGQGIAEILKERGNS</sequence>
<accession>A0A2M7UG53</accession>
<protein>
    <recommendedName>
        <fullName evidence="2">Band 7 domain-containing protein</fullName>
    </recommendedName>
</protein>
<dbReference type="InterPro" id="IPR001107">
    <property type="entry name" value="Band_7"/>
</dbReference>
<evidence type="ECO:0000256" key="1">
    <source>
        <dbReference type="SAM" id="Phobius"/>
    </source>
</evidence>
<feature type="transmembrane region" description="Helical" evidence="1">
    <location>
        <begin position="6"/>
        <end position="34"/>
    </location>
</feature>
<dbReference type="EMBL" id="PFOH01000004">
    <property type="protein sequence ID" value="PIZ70169.1"/>
    <property type="molecule type" value="Genomic_DNA"/>
</dbReference>
<evidence type="ECO:0000313" key="3">
    <source>
        <dbReference type="EMBL" id="PIZ70169.1"/>
    </source>
</evidence>
<organism evidence="3 4">
    <name type="scientific">Candidatus Portnoybacteria bacterium CG_4_10_14_0_2_um_filter_43_36</name>
    <dbReference type="NCBI Taxonomy" id="1974798"/>
    <lineage>
        <taxon>Bacteria</taxon>
        <taxon>Candidatus Portnoyibacteriota</taxon>
    </lineage>
</organism>
<comment type="caution">
    <text evidence="3">The sequence shown here is derived from an EMBL/GenBank/DDBJ whole genome shotgun (WGS) entry which is preliminary data.</text>
</comment>
<feature type="domain" description="Band 7" evidence="2">
    <location>
        <begin position="48"/>
        <end position="298"/>
    </location>
</feature>
<proteinExistence type="predicted"/>
<reference evidence="4" key="1">
    <citation type="submission" date="2017-09" db="EMBL/GenBank/DDBJ databases">
        <title>Depth-based differentiation of microbial function through sediment-hosted aquifers and enrichment of novel symbionts in the deep terrestrial subsurface.</title>
        <authorList>
            <person name="Probst A.J."/>
            <person name="Ladd B."/>
            <person name="Jarett J.K."/>
            <person name="Geller-Mcgrath D.E."/>
            <person name="Sieber C.M.K."/>
            <person name="Emerson J.B."/>
            <person name="Anantharaman K."/>
            <person name="Thomas B.C."/>
            <person name="Malmstrom R."/>
            <person name="Stieglmeier M."/>
            <person name="Klingl A."/>
            <person name="Woyke T."/>
            <person name="Ryan C.M."/>
            <person name="Banfield J.F."/>
        </authorList>
    </citation>
    <scope>NUCLEOTIDE SEQUENCE [LARGE SCALE GENOMIC DNA]</scope>
</reference>
<dbReference type="Proteomes" id="UP000231688">
    <property type="component" value="Unassembled WGS sequence"/>
</dbReference>
<gene>
    <name evidence="3" type="ORF">COY10_00175</name>
</gene>
<name>A0A2M7UG53_9BACT</name>
<dbReference type="Pfam" id="PF01145">
    <property type="entry name" value="Band_7"/>
    <property type="match status" value="1"/>
</dbReference>
<evidence type="ECO:0000313" key="4">
    <source>
        <dbReference type="Proteomes" id="UP000231688"/>
    </source>
</evidence>
<dbReference type="AlphaFoldDB" id="A0A2M7UG53"/>